<dbReference type="HOGENOM" id="CLU_2975229_0_0_6"/>
<protein>
    <submittedName>
        <fullName evidence="2">Membrane protein</fullName>
    </submittedName>
</protein>
<keyword evidence="1" id="KW-0472">Membrane</keyword>
<organism evidence="2 3">
    <name type="scientific">Pectobacterium atrosepticum (strain SCRI 1043 / ATCC BAA-672)</name>
    <name type="common">Erwinia carotovora subsp. atroseptica</name>
    <dbReference type="NCBI Taxonomy" id="218491"/>
    <lineage>
        <taxon>Bacteria</taxon>
        <taxon>Pseudomonadati</taxon>
        <taxon>Pseudomonadota</taxon>
        <taxon>Gammaproteobacteria</taxon>
        <taxon>Enterobacterales</taxon>
        <taxon>Pectobacteriaceae</taxon>
        <taxon>Pectobacterium</taxon>
    </lineage>
</organism>
<accession>Q6D5A2</accession>
<feature type="transmembrane region" description="Helical" evidence="1">
    <location>
        <begin position="6"/>
        <end position="28"/>
    </location>
</feature>
<evidence type="ECO:0000313" key="3">
    <source>
        <dbReference type="Proteomes" id="UP000007966"/>
    </source>
</evidence>
<keyword evidence="1" id="KW-1133">Transmembrane helix</keyword>
<dbReference type="EMBL" id="BX950851">
    <property type="protein sequence ID" value="CAG75040.1"/>
    <property type="molecule type" value="Genomic_DNA"/>
</dbReference>
<proteinExistence type="predicted"/>
<evidence type="ECO:0000313" key="2">
    <source>
        <dbReference type="EMBL" id="CAG75040.1"/>
    </source>
</evidence>
<sequence length="58" mass="6663">MIDLDLPGRMPCLTLLMALSSFLVILFIRQKNDINCLVLKIEIALAKNIIYSKKRKTE</sequence>
<gene>
    <name evidence="2" type="ordered locus">ECA2138</name>
</gene>
<dbReference type="Proteomes" id="UP000007966">
    <property type="component" value="Chromosome"/>
</dbReference>
<dbReference type="AlphaFoldDB" id="Q6D5A2"/>
<dbReference type="STRING" id="218491.ECA2138"/>
<keyword evidence="3" id="KW-1185">Reference proteome</keyword>
<evidence type="ECO:0000256" key="1">
    <source>
        <dbReference type="SAM" id="Phobius"/>
    </source>
</evidence>
<dbReference type="KEGG" id="eca:ECA2138"/>
<name>Q6D5A2_PECAS</name>
<reference evidence="2" key="1">
    <citation type="submission" date="2004-02" db="EMBL/GenBank/DDBJ databases">
        <title>The genome sequence of the enterobacterial phytopathogen Erwinia carotovora subsp. atroseptica SCRI1043 and functional genomic identification of novel virulence factors.</title>
        <authorList>
            <person name="Bell K.S."/>
            <person name="Sebaihia M."/>
            <person name="Pritchard L."/>
            <person name="Holden M."/>
            <person name="Hyman L.J."/>
            <person name="Holeva M.C."/>
            <person name="Thomson N.R."/>
            <person name="Bentley S.D."/>
            <person name="Churcher C."/>
            <person name="Mungall K."/>
            <person name="Atkin R."/>
            <person name="Bason N."/>
            <person name="Brooks K."/>
            <person name="Chillingworth T."/>
            <person name="Clark K."/>
            <person name="Doggett J."/>
            <person name="Fraser A."/>
            <person name="Hance Z."/>
            <person name="Hauser H."/>
            <person name="Jagels K."/>
            <person name="Moule S."/>
            <person name="Norbertczak H."/>
            <person name="Ormond D."/>
            <person name="Price C."/>
            <person name="Quail M.A."/>
            <person name="Sanders M."/>
            <person name="Walker D."/>
            <person name="Whitehead S."/>
            <person name="Salmond G.P.C."/>
            <person name="Birch P.R.J."/>
            <person name="Barrell B.G."/>
            <person name="Parkhill J."/>
            <person name="Toth I.K."/>
        </authorList>
    </citation>
    <scope>NUCLEOTIDE SEQUENCE</scope>
    <source>
        <strain evidence="2">SCRI1043</strain>
    </source>
</reference>
<keyword evidence="1" id="KW-0812">Transmembrane</keyword>